<evidence type="ECO:0000256" key="1">
    <source>
        <dbReference type="SAM" id="MobiDB-lite"/>
    </source>
</evidence>
<evidence type="ECO:0000313" key="3">
    <source>
        <dbReference type="Proteomes" id="UP000075920"/>
    </source>
</evidence>
<proteinExistence type="predicted"/>
<feature type="region of interest" description="Disordered" evidence="1">
    <location>
        <begin position="151"/>
        <end position="170"/>
    </location>
</feature>
<dbReference type="EnsemblMetazoa" id="AMIN008249-RA">
    <property type="protein sequence ID" value="AMIN008249-PA"/>
    <property type="gene ID" value="AMIN008249"/>
</dbReference>
<accession>A0A182WD12</accession>
<name>A0A182WD12_9DIPT</name>
<keyword evidence="3" id="KW-1185">Reference proteome</keyword>
<organism evidence="2 3">
    <name type="scientific">Anopheles minimus</name>
    <dbReference type="NCBI Taxonomy" id="112268"/>
    <lineage>
        <taxon>Eukaryota</taxon>
        <taxon>Metazoa</taxon>
        <taxon>Ecdysozoa</taxon>
        <taxon>Arthropoda</taxon>
        <taxon>Hexapoda</taxon>
        <taxon>Insecta</taxon>
        <taxon>Pterygota</taxon>
        <taxon>Neoptera</taxon>
        <taxon>Endopterygota</taxon>
        <taxon>Diptera</taxon>
        <taxon>Nematocera</taxon>
        <taxon>Culicoidea</taxon>
        <taxon>Culicidae</taxon>
        <taxon>Anophelinae</taxon>
        <taxon>Anopheles</taxon>
    </lineage>
</organism>
<dbReference type="VEuPathDB" id="VectorBase:AMIN008249"/>
<sequence>HRVCRSKFENGSSLGSFLGQTLSLLDDLLDRTNHVEGDLRQMIELTVQDLGEALDGFLERYQLAGMASEHLSDLERLGQETLDLAGTCHRQLVLLGQLIHTQDGNDILKRLVILQDLLHATGNVVVLRADDVRVHDTRGRIERIHGRVDTQLGDGTRQHSGGVQVSEGGGRSRIGQIVSRHVDGLHRRDGTLLRRGNTLLHATHVRGQGRLVTDSGRDTTQQGRHLRTGLGEAEDVVNEQQHILTLLVTEILSHGQCCATSSTSRAVRPCTSSAFRIGGSCSSNCTSTTAPITATTLPCAPAAALAAALAAYDRAIIWSARIAADMSVFIEENISFLECHTLSPGFMLFSRFRWYERAAGKRKNRQISTEICTTLLSNKMVAGMKKVVM</sequence>
<reference evidence="3" key="1">
    <citation type="submission" date="2013-03" db="EMBL/GenBank/DDBJ databases">
        <title>The Genome Sequence of Anopheles minimus MINIMUS1.</title>
        <authorList>
            <consortium name="The Broad Institute Genomics Platform"/>
            <person name="Neafsey D.E."/>
            <person name="Walton C."/>
            <person name="Walker B."/>
            <person name="Young S.K."/>
            <person name="Zeng Q."/>
            <person name="Gargeya S."/>
            <person name="Fitzgerald M."/>
            <person name="Haas B."/>
            <person name="Abouelleil A."/>
            <person name="Allen A.W."/>
            <person name="Alvarado L."/>
            <person name="Arachchi H.M."/>
            <person name="Berlin A.M."/>
            <person name="Chapman S.B."/>
            <person name="Gainer-Dewar J."/>
            <person name="Goldberg J."/>
            <person name="Griggs A."/>
            <person name="Gujja S."/>
            <person name="Hansen M."/>
            <person name="Howarth C."/>
            <person name="Imamovic A."/>
            <person name="Ireland A."/>
            <person name="Larimer J."/>
            <person name="McCowan C."/>
            <person name="Murphy C."/>
            <person name="Pearson M."/>
            <person name="Poon T.W."/>
            <person name="Priest M."/>
            <person name="Roberts A."/>
            <person name="Saif S."/>
            <person name="Shea T."/>
            <person name="Sisk P."/>
            <person name="Sykes S."/>
            <person name="Wortman J."/>
            <person name="Nusbaum C."/>
            <person name="Birren B."/>
        </authorList>
    </citation>
    <scope>NUCLEOTIDE SEQUENCE [LARGE SCALE GENOMIC DNA]</scope>
    <source>
        <strain evidence="3">MINIMUS1</strain>
    </source>
</reference>
<evidence type="ECO:0000313" key="2">
    <source>
        <dbReference type="EnsemblMetazoa" id="AMIN008249-PA"/>
    </source>
</evidence>
<dbReference type="Proteomes" id="UP000075920">
    <property type="component" value="Unassembled WGS sequence"/>
</dbReference>
<protein>
    <submittedName>
        <fullName evidence="2">Uncharacterized protein</fullName>
    </submittedName>
</protein>
<reference evidence="2" key="2">
    <citation type="submission" date="2020-05" db="UniProtKB">
        <authorList>
            <consortium name="EnsemblMetazoa"/>
        </authorList>
    </citation>
    <scope>IDENTIFICATION</scope>
    <source>
        <strain evidence="2">MINIMUS1</strain>
    </source>
</reference>
<dbReference type="AlphaFoldDB" id="A0A182WD12"/>